<sequence length="42" mass="4830">MLRLRHKKLIKEPSNTVAISWIKKQNQLTSWKLRAIVANASG</sequence>
<evidence type="ECO:0000313" key="1">
    <source>
        <dbReference type="EMBL" id="KAG2657969.1"/>
    </source>
</evidence>
<proteinExistence type="predicted"/>
<gene>
    <name evidence="1" type="ORF">PVAP13_1KG183505</name>
</gene>
<comment type="caution">
    <text evidence="1">The sequence shown here is derived from an EMBL/GenBank/DDBJ whole genome shotgun (WGS) entry which is preliminary data.</text>
</comment>
<dbReference type="Proteomes" id="UP000823388">
    <property type="component" value="Chromosome 1K"/>
</dbReference>
<reference evidence="1" key="1">
    <citation type="submission" date="2020-05" db="EMBL/GenBank/DDBJ databases">
        <title>WGS assembly of Panicum virgatum.</title>
        <authorList>
            <person name="Lovell J.T."/>
            <person name="Jenkins J."/>
            <person name="Shu S."/>
            <person name="Juenger T.E."/>
            <person name="Schmutz J."/>
        </authorList>
    </citation>
    <scope>NUCLEOTIDE SEQUENCE</scope>
    <source>
        <strain evidence="1">AP13</strain>
    </source>
</reference>
<evidence type="ECO:0000313" key="2">
    <source>
        <dbReference type="Proteomes" id="UP000823388"/>
    </source>
</evidence>
<keyword evidence="2" id="KW-1185">Reference proteome</keyword>
<dbReference type="AlphaFoldDB" id="A0A8T0XR97"/>
<accession>A0A8T0XR97</accession>
<protein>
    <submittedName>
        <fullName evidence="1">Uncharacterized protein</fullName>
    </submittedName>
</protein>
<name>A0A8T0XR97_PANVG</name>
<organism evidence="1 2">
    <name type="scientific">Panicum virgatum</name>
    <name type="common">Blackwell switchgrass</name>
    <dbReference type="NCBI Taxonomy" id="38727"/>
    <lineage>
        <taxon>Eukaryota</taxon>
        <taxon>Viridiplantae</taxon>
        <taxon>Streptophyta</taxon>
        <taxon>Embryophyta</taxon>
        <taxon>Tracheophyta</taxon>
        <taxon>Spermatophyta</taxon>
        <taxon>Magnoliopsida</taxon>
        <taxon>Liliopsida</taxon>
        <taxon>Poales</taxon>
        <taxon>Poaceae</taxon>
        <taxon>PACMAD clade</taxon>
        <taxon>Panicoideae</taxon>
        <taxon>Panicodae</taxon>
        <taxon>Paniceae</taxon>
        <taxon>Panicinae</taxon>
        <taxon>Panicum</taxon>
        <taxon>Panicum sect. Hiantes</taxon>
    </lineage>
</organism>
<dbReference type="EMBL" id="CM029037">
    <property type="protein sequence ID" value="KAG2657969.1"/>
    <property type="molecule type" value="Genomic_DNA"/>
</dbReference>